<evidence type="ECO:0000313" key="3">
    <source>
        <dbReference type="Proteomes" id="UP000199137"/>
    </source>
</evidence>
<protein>
    <submittedName>
        <fullName evidence="2">Uncharacterized protein</fullName>
    </submittedName>
</protein>
<name>A0A1I5YJN3_9PSEU</name>
<feature type="region of interest" description="Disordered" evidence="1">
    <location>
        <begin position="40"/>
        <end position="61"/>
    </location>
</feature>
<dbReference type="Proteomes" id="UP000199137">
    <property type="component" value="Unassembled WGS sequence"/>
</dbReference>
<proteinExistence type="predicted"/>
<sequence>MSESDLLCRMFQAWREDIDSVPFPQFRELTIPLQKTRAEIDRARRSTARTANPVRRADSGW</sequence>
<accession>A0A1I5YJN3</accession>
<reference evidence="2 3" key="1">
    <citation type="submission" date="2016-10" db="EMBL/GenBank/DDBJ databases">
        <authorList>
            <person name="de Groot N.N."/>
        </authorList>
    </citation>
    <scope>NUCLEOTIDE SEQUENCE [LARGE SCALE GENOMIC DNA]</scope>
    <source>
        <strain evidence="2 3">DSM 44637</strain>
    </source>
</reference>
<dbReference type="RefSeq" id="WP_093576025.1">
    <property type="nucleotide sequence ID" value="NZ_FOWC01000012.1"/>
</dbReference>
<evidence type="ECO:0000313" key="2">
    <source>
        <dbReference type="EMBL" id="SFQ44097.1"/>
    </source>
</evidence>
<dbReference type="OrthoDB" id="3629665at2"/>
<dbReference type="AlphaFoldDB" id="A0A1I5YJN3"/>
<dbReference type="EMBL" id="FOWC01000012">
    <property type="protein sequence ID" value="SFQ44097.1"/>
    <property type="molecule type" value="Genomic_DNA"/>
</dbReference>
<evidence type="ECO:0000256" key="1">
    <source>
        <dbReference type="SAM" id="MobiDB-lite"/>
    </source>
</evidence>
<gene>
    <name evidence="2" type="ORF">SAMN05421854_112122</name>
</gene>
<organism evidence="2 3">
    <name type="scientific">Amycolatopsis rubida</name>
    <dbReference type="NCBI Taxonomy" id="112413"/>
    <lineage>
        <taxon>Bacteria</taxon>
        <taxon>Bacillati</taxon>
        <taxon>Actinomycetota</taxon>
        <taxon>Actinomycetes</taxon>
        <taxon>Pseudonocardiales</taxon>
        <taxon>Pseudonocardiaceae</taxon>
        <taxon>Amycolatopsis</taxon>
    </lineage>
</organism>